<evidence type="ECO:0000313" key="1">
    <source>
        <dbReference type="EMBL" id="KAG9344298.1"/>
    </source>
</evidence>
<keyword evidence="2" id="KW-1185">Reference proteome</keyword>
<reference evidence="1" key="1">
    <citation type="thesis" date="2021" institute="BYU ScholarsArchive" country="Provo, UT, USA">
        <title>Applications of and Algorithms for Genome Assembly and Genomic Analyses with an Emphasis on Marine Teleosts.</title>
        <authorList>
            <person name="Pickett B.D."/>
        </authorList>
    </citation>
    <scope>NUCLEOTIDE SEQUENCE</scope>
    <source>
        <strain evidence="1">HI-2016</strain>
    </source>
</reference>
<dbReference type="EMBL" id="JAFBMS010000020">
    <property type="protein sequence ID" value="KAG9344298.1"/>
    <property type="molecule type" value="Genomic_DNA"/>
</dbReference>
<comment type="caution">
    <text evidence="1">The sequence shown here is derived from an EMBL/GenBank/DDBJ whole genome shotgun (WGS) entry which is preliminary data.</text>
</comment>
<gene>
    <name evidence="1" type="ORF">JZ751_010967</name>
</gene>
<dbReference type="Proteomes" id="UP000824540">
    <property type="component" value="Unassembled WGS sequence"/>
</dbReference>
<evidence type="ECO:0000313" key="2">
    <source>
        <dbReference type="Proteomes" id="UP000824540"/>
    </source>
</evidence>
<protein>
    <submittedName>
        <fullName evidence="1">Uncharacterized protein</fullName>
    </submittedName>
</protein>
<name>A0A8T2P3Z0_9TELE</name>
<sequence length="91" mass="10561">MSSLLKGNWCGPCLNCWGNWWGWRGERVHISEEPPPCHPCNPPPTIPSSSWESERQRERENPFMWVCCEPLLLQGWPSGWESLTRDPSQLV</sequence>
<proteinExistence type="predicted"/>
<accession>A0A8T2P3Z0</accession>
<organism evidence="1 2">
    <name type="scientific">Albula glossodonta</name>
    <name type="common">roundjaw bonefish</name>
    <dbReference type="NCBI Taxonomy" id="121402"/>
    <lineage>
        <taxon>Eukaryota</taxon>
        <taxon>Metazoa</taxon>
        <taxon>Chordata</taxon>
        <taxon>Craniata</taxon>
        <taxon>Vertebrata</taxon>
        <taxon>Euteleostomi</taxon>
        <taxon>Actinopterygii</taxon>
        <taxon>Neopterygii</taxon>
        <taxon>Teleostei</taxon>
        <taxon>Albuliformes</taxon>
        <taxon>Albulidae</taxon>
        <taxon>Albula</taxon>
    </lineage>
</organism>
<dbReference type="AlphaFoldDB" id="A0A8T2P3Z0"/>